<dbReference type="eggNOG" id="COG0569">
    <property type="taxonomic scope" value="Bacteria"/>
</dbReference>
<dbReference type="InterPro" id="IPR003148">
    <property type="entry name" value="RCK_N"/>
</dbReference>
<dbReference type="EMBL" id="CP000471">
    <property type="protein sequence ID" value="ABK46088.1"/>
    <property type="molecule type" value="Genomic_DNA"/>
</dbReference>
<dbReference type="OrthoDB" id="9776294at2"/>
<sequence length="229" mass="24491">MNERFLVAGLGAFGRQAALALANGGGVVLAVDIDDRAVDAVKDHVARAICCDATDEHAMEAVGAYDVDVAVIAIRRAFDIAVLTTHSLQMRRIPKILVQVDSERQGDAILAVGATEVIIPHRDIAIRTANRLLHGNLVEMLPLDKNIAVVEWSCPGEFAGRDLRALDLRRKWGISVLAVQRAAADRQESGATLVNPPADTVLHLGDNLVLMGAHEHLVRVSRLGTANGA</sequence>
<reference evidence="3 4" key="2">
    <citation type="journal article" date="2012" name="Int. J. Syst. Evol. Microbiol.">
        <title>Magnetococcus marinus gen. nov., sp. nov., a marine, magnetotactic bacterium that represents a novel lineage (Magnetococcaceae fam. nov.; Magnetococcales ord. nov.) at the base of the Alphaproteobacteria.</title>
        <authorList>
            <person name="Bazylinski D.A."/>
            <person name="Williams T.J."/>
            <person name="Lefevre C.T."/>
            <person name="Berg R.J."/>
            <person name="Zhang C.L."/>
            <person name="Bowser S.S."/>
            <person name="Dean A.J."/>
            <person name="Beveridge T.J."/>
        </authorList>
    </citation>
    <scope>NUCLEOTIDE SEQUENCE [LARGE SCALE GENOMIC DNA]</scope>
    <source>
        <strain evidence="4">ATCC BAA-1437 / JCM 17883 / MC-1</strain>
    </source>
</reference>
<gene>
    <name evidence="3" type="ordered locus">Mmc1_3603</name>
</gene>
<dbReference type="SUPFAM" id="SSF51735">
    <property type="entry name" value="NAD(P)-binding Rossmann-fold domains"/>
    <property type="match status" value="1"/>
</dbReference>
<dbReference type="STRING" id="156889.Mmc1_3603"/>
<accession>A0LDP5</accession>
<dbReference type="InterPro" id="IPR036291">
    <property type="entry name" value="NAD(P)-bd_dom_sf"/>
</dbReference>
<dbReference type="Pfam" id="PF02254">
    <property type="entry name" value="TrkA_N"/>
    <property type="match status" value="1"/>
</dbReference>
<dbReference type="PANTHER" id="PTHR43833:SF7">
    <property type="entry name" value="KTR SYSTEM POTASSIUM UPTAKE PROTEIN C"/>
    <property type="match status" value="1"/>
</dbReference>
<dbReference type="PROSITE" id="PS51202">
    <property type="entry name" value="RCK_C"/>
    <property type="match status" value="1"/>
</dbReference>
<evidence type="ECO:0000259" key="2">
    <source>
        <dbReference type="PROSITE" id="PS51202"/>
    </source>
</evidence>
<dbReference type="SUPFAM" id="SSF116726">
    <property type="entry name" value="TrkA C-terminal domain-like"/>
    <property type="match status" value="1"/>
</dbReference>
<dbReference type="GO" id="GO:0008324">
    <property type="term" value="F:monoatomic cation transmembrane transporter activity"/>
    <property type="evidence" value="ECO:0007669"/>
    <property type="project" value="InterPro"/>
</dbReference>
<feature type="domain" description="RCK N-terminal" evidence="1">
    <location>
        <begin position="2"/>
        <end position="119"/>
    </location>
</feature>
<evidence type="ECO:0000259" key="1">
    <source>
        <dbReference type="PROSITE" id="PS51201"/>
    </source>
</evidence>
<protein>
    <submittedName>
        <fullName evidence="3">TrkA-N domain protein</fullName>
    </submittedName>
</protein>
<dbReference type="KEGG" id="mgm:Mmc1_3603"/>
<evidence type="ECO:0000313" key="4">
    <source>
        <dbReference type="Proteomes" id="UP000002586"/>
    </source>
</evidence>
<organism evidence="3 4">
    <name type="scientific">Magnetococcus marinus (strain ATCC BAA-1437 / JCM 17883 / MC-1)</name>
    <dbReference type="NCBI Taxonomy" id="156889"/>
    <lineage>
        <taxon>Bacteria</taxon>
        <taxon>Pseudomonadati</taxon>
        <taxon>Pseudomonadota</taxon>
        <taxon>Magnetococcia</taxon>
        <taxon>Magnetococcales</taxon>
        <taxon>Magnetococcaceae</taxon>
        <taxon>Magnetococcus</taxon>
    </lineage>
</organism>
<proteinExistence type="predicted"/>
<dbReference type="PROSITE" id="PS51201">
    <property type="entry name" value="RCK_N"/>
    <property type="match status" value="1"/>
</dbReference>
<dbReference type="RefSeq" id="WP_011715144.1">
    <property type="nucleotide sequence ID" value="NC_008576.1"/>
</dbReference>
<dbReference type="InterPro" id="IPR036721">
    <property type="entry name" value="RCK_C_sf"/>
</dbReference>
<dbReference type="PANTHER" id="PTHR43833">
    <property type="entry name" value="POTASSIUM CHANNEL PROTEIN 2-RELATED-RELATED"/>
    <property type="match status" value="1"/>
</dbReference>
<feature type="domain" description="RCK C-terminal" evidence="2">
    <location>
        <begin position="136"/>
        <end position="226"/>
    </location>
</feature>
<name>A0LDP5_MAGMM</name>
<evidence type="ECO:0000313" key="3">
    <source>
        <dbReference type="EMBL" id="ABK46088.1"/>
    </source>
</evidence>
<keyword evidence="4" id="KW-1185">Reference proteome</keyword>
<dbReference type="AlphaFoldDB" id="A0LDP5"/>
<dbReference type="GO" id="GO:0006813">
    <property type="term" value="P:potassium ion transport"/>
    <property type="evidence" value="ECO:0007669"/>
    <property type="project" value="InterPro"/>
</dbReference>
<dbReference type="HOGENOM" id="CLU_046525_3_2_5"/>
<dbReference type="InterPro" id="IPR006037">
    <property type="entry name" value="RCK_C"/>
</dbReference>
<reference evidence="4" key="1">
    <citation type="journal article" date="2009" name="Appl. Environ. Microbiol.">
        <title>Complete genome sequence of the chemolithoautotrophic marine magnetotactic coccus strain MC-1.</title>
        <authorList>
            <person name="Schubbe S."/>
            <person name="Williams T.J."/>
            <person name="Xie G."/>
            <person name="Kiss H.E."/>
            <person name="Brettin T.S."/>
            <person name="Martinez D."/>
            <person name="Ross C.A."/>
            <person name="Schuler D."/>
            <person name="Cox B.L."/>
            <person name="Nealson K.H."/>
            <person name="Bazylinski D.A."/>
        </authorList>
    </citation>
    <scope>NUCLEOTIDE SEQUENCE [LARGE SCALE GENOMIC DNA]</scope>
    <source>
        <strain evidence="4">ATCC BAA-1437 / JCM 17883 / MC-1</strain>
    </source>
</reference>
<dbReference type="Gene3D" id="3.30.70.1450">
    <property type="entry name" value="Regulator of K+ conductance, C-terminal domain"/>
    <property type="match status" value="1"/>
</dbReference>
<dbReference type="InterPro" id="IPR050721">
    <property type="entry name" value="Trk_Ktr_HKT_K-transport"/>
</dbReference>
<dbReference type="Gene3D" id="3.40.50.720">
    <property type="entry name" value="NAD(P)-binding Rossmann-like Domain"/>
    <property type="match status" value="1"/>
</dbReference>
<dbReference type="Proteomes" id="UP000002586">
    <property type="component" value="Chromosome"/>
</dbReference>